<dbReference type="PANTHER" id="PTHR28651">
    <property type="entry name" value="TRANSMEMBRANE PROTEIN 232"/>
    <property type="match status" value="1"/>
</dbReference>
<feature type="compositionally biased region" description="Basic and acidic residues" evidence="1">
    <location>
        <begin position="688"/>
        <end position="711"/>
    </location>
</feature>
<feature type="compositionally biased region" description="Basic and acidic residues" evidence="1">
    <location>
        <begin position="386"/>
        <end position="398"/>
    </location>
</feature>
<keyword evidence="3" id="KW-1185">Reference proteome</keyword>
<dbReference type="EMBL" id="PZQS01000003">
    <property type="protein sequence ID" value="PVD34290.1"/>
    <property type="molecule type" value="Genomic_DNA"/>
</dbReference>
<gene>
    <name evidence="2" type="ORF">C0Q70_05559</name>
</gene>
<feature type="compositionally biased region" description="Polar residues" evidence="1">
    <location>
        <begin position="438"/>
        <end position="453"/>
    </location>
</feature>
<name>A0A2T7PLK3_POMCA</name>
<protein>
    <recommendedName>
        <fullName evidence="4">Transmembrane protein 232</fullName>
    </recommendedName>
</protein>
<feature type="compositionally biased region" description="Polar residues" evidence="1">
    <location>
        <begin position="361"/>
        <end position="378"/>
    </location>
</feature>
<sequence length="730" mass="81486">MGDHVNLPMAWTELAMLAQCKGQMEEECLDVLIASLDISPLGKYQIPALFFLAEIMLYWLRTEAFYQQYLRTSEIKLLKMGQLVFQRLFYHHMVGQLQGHSDFKNRLFMYTDGLAGFQHIYDPYPNALLSLRFIIEVSKIILADAVIDAGEVKEADNLHNIPKYNEDKVNLETKEMDKKETKNKEVFAAHSGAISSSVHDLSPTLWHALDLWRCINSISGGIQDALKALAKCGLGLANESWVDGVIALNILADSARSSIAAMKVLHNLAKGVWATDHLLTPHLGSHYGHSGTFSSNGINDMVIQKQLSSQDSFFSFKPSLSDIYEHSKEGDQGRKFGLLTSATRSQSVTTSSCSRSSPTSKQGTSASQTGDENSSETLGSPYAKDIPLKESSEHRPTKSCEVSFDETTPELQHGDGKNKKSGPFKKYLHTANFFQQLSTDSGQRSTRSDTAVGTGTRPEVGSEFFTNRGSNASSVPTFTNIPLTDLPGINGWNWEVAFTYADMLANICIHGRSASIQKMALVGIHKEMLDPYHHQVTTDQVPSAGLLNLATFHVVSEAHDGEGLNDWSWRVRFGAIQALVHTNLEKLLGKEATENYTSIGSRIGAGLSVIYLPPLPPPIDLSAPKARHQKAAKKQLHHRPSHKQSLRTSLKQELDLASTLQQPPVNYNTRTSFDLRRIVEDQWRKEMQKNLEDEEEERRKKLEVKQKDQEGLQRLTELNRAQKLLSLERK</sequence>
<dbReference type="PANTHER" id="PTHR28651:SF1">
    <property type="entry name" value="TRANSMEMBRANE PROTEIN 232"/>
    <property type="match status" value="1"/>
</dbReference>
<evidence type="ECO:0000256" key="1">
    <source>
        <dbReference type="SAM" id="MobiDB-lite"/>
    </source>
</evidence>
<evidence type="ECO:0000313" key="3">
    <source>
        <dbReference type="Proteomes" id="UP000245119"/>
    </source>
</evidence>
<dbReference type="Pfam" id="PF15877">
    <property type="entry name" value="TMEM232"/>
    <property type="match status" value="2"/>
</dbReference>
<accession>A0A2T7PLK3</accession>
<feature type="region of interest" description="Disordered" evidence="1">
    <location>
        <begin position="620"/>
        <end position="649"/>
    </location>
</feature>
<proteinExistence type="predicted"/>
<feature type="region of interest" description="Disordered" evidence="1">
    <location>
        <begin position="347"/>
        <end position="422"/>
    </location>
</feature>
<organism evidence="2 3">
    <name type="scientific">Pomacea canaliculata</name>
    <name type="common">Golden apple snail</name>
    <dbReference type="NCBI Taxonomy" id="400727"/>
    <lineage>
        <taxon>Eukaryota</taxon>
        <taxon>Metazoa</taxon>
        <taxon>Spiralia</taxon>
        <taxon>Lophotrochozoa</taxon>
        <taxon>Mollusca</taxon>
        <taxon>Gastropoda</taxon>
        <taxon>Caenogastropoda</taxon>
        <taxon>Architaenioglossa</taxon>
        <taxon>Ampullarioidea</taxon>
        <taxon>Ampullariidae</taxon>
        <taxon>Pomacea</taxon>
    </lineage>
</organism>
<evidence type="ECO:0000313" key="2">
    <source>
        <dbReference type="EMBL" id="PVD34290.1"/>
    </source>
</evidence>
<feature type="region of interest" description="Disordered" evidence="1">
    <location>
        <begin position="438"/>
        <end position="468"/>
    </location>
</feature>
<dbReference type="InterPro" id="IPR031747">
    <property type="entry name" value="TMEM232"/>
</dbReference>
<dbReference type="OrthoDB" id="10016194at2759"/>
<feature type="region of interest" description="Disordered" evidence="1">
    <location>
        <begin position="688"/>
        <end position="713"/>
    </location>
</feature>
<dbReference type="AlphaFoldDB" id="A0A2T7PLK3"/>
<feature type="compositionally biased region" description="Low complexity" evidence="1">
    <location>
        <begin position="347"/>
        <end position="360"/>
    </location>
</feature>
<dbReference type="STRING" id="400727.A0A2T7PLK3"/>
<feature type="compositionally biased region" description="Basic residues" evidence="1">
    <location>
        <begin position="625"/>
        <end position="645"/>
    </location>
</feature>
<evidence type="ECO:0008006" key="4">
    <source>
        <dbReference type="Google" id="ProtNLM"/>
    </source>
</evidence>
<dbReference type="Proteomes" id="UP000245119">
    <property type="component" value="Linkage Group LG3"/>
</dbReference>
<reference evidence="2 3" key="1">
    <citation type="submission" date="2018-04" db="EMBL/GenBank/DDBJ databases">
        <title>The genome of golden apple snail Pomacea canaliculata provides insight into stress tolerance and invasive adaptation.</title>
        <authorList>
            <person name="Liu C."/>
            <person name="Liu B."/>
            <person name="Ren Y."/>
            <person name="Zhang Y."/>
            <person name="Wang H."/>
            <person name="Li S."/>
            <person name="Jiang F."/>
            <person name="Yin L."/>
            <person name="Zhang G."/>
            <person name="Qian W."/>
            <person name="Fan W."/>
        </authorList>
    </citation>
    <scope>NUCLEOTIDE SEQUENCE [LARGE SCALE GENOMIC DNA]</scope>
    <source>
        <strain evidence="2">SZHN2017</strain>
        <tissue evidence="2">Muscle</tissue>
    </source>
</reference>
<comment type="caution">
    <text evidence="2">The sequence shown here is derived from an EMBL/GenBank/DDBJ whole genome shotgun (WGS) entry which is preliminary data.</text>
</comment>